<dbReference type="Pfam" id="PF00226">
    <property type="entry name" value="DnaJ"/>
    <property type="match status" value="1"/>
</dbReference>
<dbReference type="Proteomes" id="UP000012179">
    <property type="component" value="Chromosome"/>
</dbReference>
<dbReference type="Gene3D" id="1.10.287.110">
    <property type="entry name" value="DnaJ domain"/>
    <property type="match status" value="1"/>
</dbReference>
<dbReference type="SMART" id="SM00271">
    <property type="entry name" value="DnaJ"/>
    <property type="match status" value="1"/>
</dbReference>
<proteinExistence type="predicted"/>
<dbReference type="PROSITE" id="PS50076">
    <property type="entry name" value="DNAJ_2"/>
    <property type="match status" value="1"/>
</dbReference>
<evidence type="ECO:0000313" key="6">
    <source>
        <dbReference type="Proteomes" id="UP000012179"/>
    </source>
</evidence>
<dbReference type="GO" id="GO:0005737">
    <property type="term" value="C:cytoplasm"/>
    <property type="evidence" value="ECO:0007669"/>
    <property type="project" value="TreeGrafter"/>
</dbReference>
<sequence>MEFKDYYKIMGVARDASQDDIKRAYRKLARKYHPDVSKEKDAEARFKDLGEAYEVLKDPEKRTAYDQLGSNWKANQEFRPPPDWNTGFEFSGQKFSGGDASQYSDFFESLFGQGFGARFGGGQGTAGRHGAAGAAFHRPGEDHYAKVLIDLEDSYTGATRAITLQVPGVDAHGHVSTREHSLNVRIPKGIRARQQIRLAGQGAPGHGQGKAGDLYLEIEFRPHPHYRVDGSDVYLDLPVAPWEAALGGTVKTPTPDGVVELKIPADSATGRKLRLKGRGIPGKTPGDFFVVLQIVVPPAANETAREFYHNMAEQFKSFNPRARLGVKT</sequence>
<evidence type="ECO:0000259" key="4">
    <source>
        <dbReference type="PROSITE" id="PS50076"/>
    </source>
</evidence>
<dbReference type="PRINTS" id="PR00625">
    <property type="entry name" value="JDOMAIN"/>
</dbReference>
<evidence type="ECO:0000256" key="3">
    <source>
        <dbReference type="ARBA" id="ARBA00023186"/>
    </source>
</evidence>
<dbReference type="FunFam" id="2.60.260.20:FF:000008">
    <property type="entry name" value="Curved DNA-binding protein"/>
    <property type="match status" value="1"/>
</dbReference>
<dbReference type="OrthoDB" id="9779889at2"/>
<dbReference type="AlphaFoldDB" id="A0A1W6SPQ0"/>
<dbReference type="InterPro" id="IPR008971">
    <property type="entry name" value="HSP40/DnaJ_pept-bd"/>
</dbReference>
<dbReference type="InterPro" id="IPR002939">
    <property type="entry name" value="DnaJ_C"/>
</dbReference>
<dbReference type="EMBL" id="CP021106">
    <property type="protein sequence ID" value="ARO87767.1"/>
    <property type="molecule type" value="Genomic_DNA"/>
</dbReference>
<dbReference type="CDD" id="cd10747">
    <property type="entry name" value="DnaJ_C"/>
    <property type="match status" value="1"/>
</dbReference>
<dbReference type="PROSITE" id="PS00636">
    <property type="entry name" value="DNAJ_1"/>
    <property type="match status" value="1"/>
</dbReference>
<dbReference type="GO" id="GO:0003677">
    <property type="term" value="F:DNA binding"/>
    <property type="evidence" value="ECO:0007669"/>
    <property type="project" value="UniProtKB-KW"/>
</dbReference>
<dbReference type="PANTHER" id="PTHR43096:SF52">
    <property type="entry name" value="DNAJ HOMOLOG 1, MITOCHONDRIAL-RELATED"/>
    <property type="match status" value="1"/>
</dbReference>
<accession>A0A1W6SPQ0</accession>
<evidence type="ECO:0000256" key="1">
    <source>
        <dbReference type="ARBA" id="ARBA00022490"/>
    </source>
</evidence>
<feature type="domain" description="J" evidence="4">
    <location>
        <begin position="5"/>
        <end position="69"/>
    </location>
</feature>
<keyword evidence="3" id="KW-0143">Chaperone</keyword>
<dbReference type="SUPFAM" id="SSF46565">
    <property type="entry name" value="Chaperone J-domain"/>
    <property type="match status" value="1"/>
</dbReference>
<dbReference type="InterPro" id="IPR018253">
    <property type="entry name" value="DnaJ_domain_CS"/>
</dbReference>
<evidence type="ECO:0000256" key="2">
    <source>
        <dbReference type="ARBA" id="ARBA00023125"/>
    </source>
</evidence>
<dbReference type="GO" id="GO:0051082">
    <property type="term" value="F:unfolded protein binding"/>
    <property type="evidence" value="ECO:0007669"/>
    <property type="project" value="InterPro"/>
</dbReference>
<dbReference type="eggNOG" id="COG0484">
    <property type="taxonomic scope" value="Bacteria"/>
</dbReference>
<dbReference type="Pfam" id="PF01556">
    <property type="entry name" value="DnaJ_C"/>
    <property type="match status" value="1"/>
</dbReference>
<evidence type="ECO:0000313" key="5">
    <source>
        <dbReference type="EMBL" id="ARO87767.1"/>
    </source>
</evidence>
<keyword evidence="1" id="KW-0963">Cytoplasm</keyword>
<gene>
    <name evidence="5" type="ORF">EBAPG3_008295</name>
</gene>
<dbReference type="InterPro" id="IPR036869">
    <property type="entry name" value="J_dom_sf"/>
</dbReference>
<dbReference type="KEGG" id="nlc:EBAPG3_008295"/>
<keyword evidence="6" id="KW-1185">Reference proteome</keyword>
<keyword evidence="2" id="KW-0238">DNA-binding</keyword>
<dbReference type="InterPro" id="IPR001623">
    <property type="entry name" value="DnaJ_domain"/>
</dbReference>
<dbReference type="PANTHER" id="PTHR43096">
    <property type="entry name" value="DNAJ HOMOLOG 1, MITOCHONDRIAL-RELATED"/>
    <property type="match status" value="1"/>
</dbReference>
<name>A0A1W6SPQ0_9PROT</name>
<organism evidence="5 6">
    <name type="scientific">Nitrosospira lacus</name>
    <dbReference type="NCBI Taxonomy" id="1288494"/>
    <lineage>
        <taxon>Bacteria</taxon>
        <taxon>Pseudomonadati</taxon>
        <taxon>Pseudomonadota</taxon>
        <taxon>Betaproteobacteria</taxon>
        <taxon>Nitrosomonadales</taxon>
        <taxon>Nitrosomonadaceae</taxon>
        <taxon>Nitrosospira</taxon>
    </lineage>
</organism>
<reference evidence="5 6" key="1">
    <citation type="journal article" date="2015" name="Int. J. Syst. Evol. Microbiol.">
        <title>Nitrosospira lacus sp. nov., a psychrotolerant, ammonia-oxidizing bacterium from sandy lake sediment.</title>
        <authorList>
            <person name="Urakawa H."/>
            <person name="Garcia J.C."/>
            <person name="Nielsen J.L."/>
            <person name="Le V.Q."/>
            <person name="Kozlowski J.A."/>
            <person name="Stein L.Y."/>
            <person name="Lim C.K."/>
            <person name="Pommerening-Roser A."/>
            <person name="Martens-Habbena W."/>
            <person name="Stahl D.A."/>
            <person name="Klotz M.G."/>
        </authorList>
    </citation>
    <scope>NUCLEOTIDE SEQUENCE [LARGE SCALE GENOMIC DNA]</scope>
    <source>
        <strain evidence="5 6">APG3</strain>
    </source>
</reference>
<dbReference type="FunFam" id="2.60.260.20:FF:000013">
    <property type="entry name" value="DnaJ subfamily B member 11"/>
    <property type="match status" value="1"/>
</dbReference>
<dbReference type="CDD" id="cd06257">
    <property type="entry name" value="DnaJ"/>
    <property type="match status" value="1"/>
</dbReference>
<dbReference type="SUPFAM" id="SSF49493">
    <property type="entry name" value="HSP40/DnaJ peptide-binding domain"/>
    <property type="match status" value="2"/>
</dbReference>
<protein>
    <submittedName>
        <fullName evidence="5">Cytochrome C biogenesis protein</fullName>
    </submittedName>
</protein>
<dbReference type="Gene3D" id="2.60.260.20">
    <property type="entry name" value="Urease metallochaperone UreE, N-terminal domain"/>
    <property type="match status" value="2"/>
</dbReference>
<dbReference type="RefSeq" id="WP_004176507.1">
    <property type="nucleotide sequence ID" value="NZ_CP021106.3"/>
</dbReference>
<dbReference type="GO" id="GO:0042026">
    <property type="term" value="P:protein refolding"/>
    <property type="evidence" value="ECO:0007669"/>
    <property type="project" value="TreeGrafter"/>
</dbReference>